<reference evidence="6 7" key="2">
    <citation type="submission" date="2018-08" db="EMBL/GenBank/DDBJ databases">
        <title>Streptomyces kandeliansis sp. nov., an endophytic bacterium isolated from mangrove plant.</title>
        <authorList>
            <person name="Wang R."/>
        </authorList>
    </citation>
    <scope>NUCLEOTIDE SEQUENCE [LARGE SCALE GENOMIC DNA]</scope>
    <source>
        <strain evidence="7">H14(2018)</strain>
    </source>
</reference>
<dbReference type="Proteomes" id="UP000253958">
    <property type="component" value="Chromosome"/>
</dbReference>
<dbReference type="OMA" id="VHTEDAF"/>
<dbReference type="GO" id="GO:0005506">
    <property type="term" value="F:iron ion binding"/>
    <property type="evidence" value="ECO:0007669"/>
    <property type="project" value="InterPro"/>
</dbReference>
<organism evidence="6 7">
    <name type="scientific">Micromonospora aurantiaca</name>
    <name type="common">nom. illeg.</name>
    <dbReference type="NCBI Taxonomy" id="47850"/>
    <lineage>
        <taxon>Bacteria</taxon>
        <taxon>Bacillati</taxon>
        <taxon>Actinomycetota</taxon>
        <taxon>Actinomycetes</taxon>
        <taxon>Micromonosporales</taxon>
        <taxon>Micromonosporaceae</taxon>
        <taxon>Micromonospora</taxon>
    </lineage>
</organism>
<evidence type="ECO:0000259" key="5">
    <source>
        <dbReference type="Pfam" id="PF02668"/>
    </source>
</evidence>
<dbReference type="RefSeq" id="WP_013285016.1">
    <property type="nucleotide sequence ID" value="NZ_CBDRJL010000080.1"/>
</dbReference>
<evidence type="ECO:0000313" key="7">
    <source>
        <dbReference type="Proteomes" id="UP000253958"/>
    </source>
</evidence>
<dbReference type="InterPro" id="IPR053447">
    <property type="entry name" value="Alpha-KG_dependent_hydroxylase"/>
</dbReference>
<keyword evidence="3" id="KW-0560">Oxidoreductase</keyword>
<keyword evidence="4" id="KW-0408">Iron</keyword>
<sequence>MKTLDRIAQYTLSSAEIDEIVGYSRMLCDEPIPPTDPRFCDKHWDLHLHLPEGVRRFLEWFRRTEAAAACLVKGFPVPEDQVGLTPPTWEEALLDRPVLNHDIFIAMCGLALGDPFTWSTLQNASMIQNIVPIRGDERRQNGHSSEVLLEFHTEDGFHPARCDYLMLFGVRNNDEVPTYLASIGDVELSDAVRSVLSQPRFHIFPDDEHVRQLQRRHPDHPALARALELQRAPEAVAVLFGDRLNPYLRIDRPFMRCAEGDVEAERALDALMAELKRHQQSVVVERGTLLVVDNYRAVHGRKAFRSRYDGSDRWLKRMIVSRNLRKAEGDRGPSSYRVLF</sequence>
<dbReference type="AlphaFoldDB" id="A0A3M9JWE3"/>
<dbReference type="InterPro" id="IPR014503">
    <property type="entry name" value="Clavaminate_syn-like"/>
</dbReference>
<name>A0A3M9JWE3_9ACTN</name>
<protein>
    <submittedName>
        <fullName evidence="6">Taurine catabolism dioxygenase TauD</fullName>
    </submittedName>
</protein>
<evidence type="ECO:0000256" key="1">
    <source>
        <dbReference type="ARBA" id="ARBA00008425"/>
    </source>
</evidence>
<evidence type="ECO:0000256" key="2">
    <source>
        <dbReference type="ARBA" id="ARBA00022723"/>
    </source>
</evidence>
<dbReference type="InterPro" id="IPR003819">
    <property type="entry name" value="TauD/TfdA-like"/>
</dbReference>
<reference evidence="6 7" key="1">
    <citation type="submission" date="2018-07" db="EMBL/GenBank/DDBJ databases">
        <authorList>
            <person name="Ye Y."/>
        </authorList>
    </citation>
    <scope>NUCLEOTIDE SEQUENCE [LARGE SCALE GENOMIC DNA]</scope>
    <source>
        <strain evidence="7">H14(2018)</strain>
    </source>
</reference>
<feature type="domain" description="TauD/TfdA-like" evidence="5">
    <location>
        <begin position="145"/>
        <end position="318"/>
    </location>
</feature>
<evidence type="ECO:0000256" key="3">
    <source>
        <dbReference type="ARBA" id="ARBA00023002"/>
    </source>
</evidence>
<dbReference type="Pfam" id="PF02668">
    <property type="entry name" value="TauD"/>
    <property type="match status" value="1"/>
</dbReference>
<dbReference type="GO" id="GO:0051213">
    <property type="term" value="F:dioxygenase activity"/>
    <property type="evidence" value="ECO:0007669"/>
    <property type="project" value="UniProtKB-KW"/>
</dbReference>
<dbReference type="PIRSF" id="PIRSF019543">
    <property type="entry name" value="Clavaminate_syn"/>
    <property type="match status" value="1"/>
</dbReference>
<keyword evidence="2" id="KW-0479">Metal-binding</keyword>
<accession>A0A3M9JWE3</accession>
<evidence type="ECO:0000256" key="4">
    <source>
        <dbReference type="ARBA" id="ARBA00023004"/>
    </source>
</evidence>
<dbReference type="InterPro" id="IPR042098">
    <property type="entry name" value="TauD-like_sf"/>
</dbReference>
<dbReference type="NCBIfam" id="NF041363">
    <property type="entry name" value="GntD_guanitoxin"/>
    <property type="match status" value="1"/>
</dbReference>
<keyword evidence="6" id="KW-0223">Dioxygenase</keyword>
<proteinExistence type="inferred from homology"/>
<evidence type="ECO:0000313" key="6">
    <source>
        <dbReference type="EMBL" id="AXH91491.1"/>
    </source>
</evidence>
<gene>
    <name evidence="6" type="ORF">DVH21_17035</name>
</gene>
<dbReference type="EMBL" id="CP031263">
    <property type="protein sequence ID" value="AXH91491.1"/>
    <property type="molecule type" value="Genomic_DNA"/>
</dbReference>
<dbReference type="SUPFAM" id="SSF51197">
    <property type="entry name" value="Clavaminate synthase-like"/>
    <property type="match status" value="1"/>
</dbReference>
<dbReference type="Gene3D" id="3.60.130.10">
    <property type="entry name" value="Clavaminate synthase-like"/>
    <property type="match status" value="1"/>
</dbReference>
<comment type="similarity">
    <text evidence="1">Belongs to the clavaminate synthase family.</text>
</comment>